<evidence type="ECO:0000313" key="2">
    <source>
        <dbReference type="EMBL" id="GFC97931.1"/>
    </source>
</evidence>
<gene>
    <name evidence="2" type="ORF">Tci_869901</name>
</gene>
<accession>A0A699SJN1</accession>
<dbReference type="EMBL" id="BKCJ011169030">
    <property type="protein sequence ID" value="GFC97931.1"/>
    <property type="molecule type" value="Genomic_DNA"/>
</dbReference>
<evidence type="ECO:0000256" key="1">
    <source>
        <dbReference type="SAM" id="MobiDB-lite"/>
    </source>
</evidence>
<feature type="non-terminal residue" evidence="2">
    <location>
        <position position="45"/>
    </location>
</feature>
<name>A0A699SJN1_TANCI</name>
<feature type="compositionally biased region" description="Basic and acidic residues" evidence="1">
    <location>
        <begin position="17"/>
        <end position="35"/>
    </location>
</feature>
<protein>
    <submittedName>
        <fullName evidence="2">Uncharacterized protein</fullName>
    </submittedName>
</protein>
<proteinExistence type="predicted"/>
<organism evidence="2">
    <name type="scientific">Tanacetum cinerariifolium</name>
    <name type="common">Dalmatian daisy</name>
    <name type="synonym">Chrysanthemum cinerariifolium</name>
    <dbReference type="NCBI Taxonomy" id="118510"/>
    <lineage>
        <taxon>Eukaryota</taxon>
        <taxon>Viridiplantae</taxon>
        <taxon>Streptophyta</taxon>
        <taxon>Embryophyta</taxon>
        <taxon>Tracheophyta</taxon>
        <taxon>Spermatophyta</taxon>
        <taxon>Magnoliopsida</taxon>
        <taxon>eudicotyledons</taxon>
        <taxon>Gunneridae</taxon>
        <taxon>Pentapetalae</taxon>
        <taxon>asterids</taxon>
        <taxon>campanulids</taxon>
        <taxon>Asterales</taxon>
        <taxon>Asteraceae</taxon>
        <taxon>Asteroideae</taxon>
        <taxon>Anthemideae</taxon>
        <taxon>Anthemidinae</taxon>
        <taxon>Tanacetum</taxon>
    </lineage>
</organism>
<feature type="compositionally biased region" description="Acidic residues" evidence="1">
    <location>
        <begin position="1"/>
        <end position="10"/>
    </location>
</feature>
<comment type="caution">
    <text evidence="2">The sequence shown here is derived from an EMBL/GenBank/DDBJ whole genome shotgun (WGS) entry which is preliminary data.</text>
</comment>
<dbReference type="AlphaFoldDB" id="A0A699SJN1"/>
<sequence length="45" mass="5082">MIAEPGDGECDVNVNETFHEKTDDELSERELKQIESDDQAIQTTT</sequence>
<reference evidence="2" key="1">
    <citation type="journal article" date="2019" name="Sci. Rep.">
        <title>Draft genome of Tanacetum cinerariifolium, the natural source of mosquito coil.</title>
        <authorList>
            <person name="Yamashiro T."/>
            <person name="Shiraishi A."/>
            <person name="Satake H."/>
            <person name="Nakayama K."/>
        </authorList>
    </citation>
    <scope>NUCLEOTIDE SEQUENCE</scope>
</reference>
<feature type="region of interest" description="Disordered" evidence="1">
    <location>
        <begin position="1"/>
        <end position="45"/>
    </location>
</feature>